<dbReference type="Proteomes" id="UP000654947">
    <property type="component" value="Unassembled WGS sequence"/>
</dbReference>
<protein>
    <recommendedName>
        <fullName evidence="3">DUF1707 domain-containing protein</fullName>
    </recommendedName>
</protein>
<evidence type="ECO:0000313" key="4">
    <source>
        <dbReference type="EMBL" id="GHD30210.1"/>
    </source>
</evidence>
<feature type="region of interest" description="Disordered" evidence="1">
    <location>
        <begin position="53"/>
        <end position="103"/>
    </location>
</feature>
<dbReference type="EMBL" id="BMXL01000018">
    <property type="protein sequence ID" value="GHD30210.1"/>
    <property type="molecule type" value="Genomic_DNA"/>
</dbReference>
<keyword evidence="2" id="KW-0472">Membrane</keyword>
<feature type="transmembrane region" description="Helical" evidence="2">
    <location>
        <begin position="104"/>
        <end position="124"/>
    </location>
</feature>
<feature type="transmembrane region" description="Helical" evidence="2">
    <location>
        <begin position="130"/>
        <end position="151"/>
    </location>
</feature>
<evidence type="ECO:0000256" key="1">
    <source>
        <dbReference type="SAM" id="MobiDB-lite"/>
    </source>
</evidence>
<reference evidence="4 5" key="1">
    <citation type="journal article" date="2014" name="Int. J. Syst. Evol. Microbiol.">
        <title>Complete genome sequence of Corynebacterium casei LMG S-19264T (=DSM 44701T), isolated from a smear-ripened cheese.</title>
        <authorList>
            <consortium name="US DOE Joint Genome Institute (JGI-PGF)"/>
            <person name="Walter F."/>
            <person name="Albersmeier A."/>
            <person name="Kalinowski J."/>
            <person name="Ruckert C."/>
        </authorList>
    </citation>
    <scope>NUCLEOTIDE SEQUENCE [LARGE SCALE GENOMIC DNA]</scope>
    <source>
        <strain evidence="4 5">KCTC 19473</strain>
    </source>
</reference>
<gene>
    <name evidence="4" type="ORF">GCM10007147_31770</name>
</gene>
<keyword evidence="2" id="KW-1133">Transmembrane helix</keyword>
<dbReference type="Pfam" id="PF08044">
    <property type="entry name" value="DUF1707"/>
    <property type="match status" value="1"/>
</dbReference>
<keyword evidence="2" id="KW-0812">Transmembrane</keyword>
<name>A0A918XFW7_9ACTN</name>
<organism evidence="4 5">
    <name type="scientific">Nocardiopsis kunsanensis</name>
    <dbReference type="NCBI Taxonomy" id="141693"/>
    <lineage>
        <taxon>Bacteria</taxon>
        <taxon>Bacillati</taxon>
        <taxon>Actinomycetota</taxon>
        <taxon>Actinomycetes</taxon>
        <taxon>Streptosporangiales</taxon>
        <taxon>Nocardiopsidaceae</taxon>
        <taxon>Nocardiopsis</taxon>
    </lineage>
</organism>
<feature type="compositionally biased region" description="Low complexity" evidence="1">
    <location>
        <begin position="69"/>
        <end position="85"/>
    </location>
</feature>
<dbReference type="AlphaFoldDB" id="A0A918XFW7"/>
<evidence type="ECO:0000313" key="5">
    <source>
        <dbReference type="Proteomes" id="UP000654947"/>
    </source>
</evidence>
<evidence type="ECO:0000259" key="3">
    <source>
        <dbReference type="Pfam" id="PF08044"/>
    </source>
</evidence>
<evidence type="ECO:0000256" key="2">
    <source>
        <dbReference type="SAM" id="Phobius"/>
    </source>
</evidence>
<sequence>MSDPRYLISDAERDEALRHLRTALEEGRLSVHEHGQRTQETLQARTNEDLRPLFGDLPPQLWPDTVGQSPAPAVTTSSTPTTEGTPHPRRRDDDEDEDEDSMSFGSAAAVSGFLFFVWGLPAMVSGSTASFLVFLGVLLVFVLGPAATRIARSFRARHRGVEGP</sequence>
<dbReference type="RefSeq" id="WP_193518232.1">
    <property type="nucleotide sequence ID" value="NZ_BMXL01000018.1"/>
</dbReference>
<proteinExistence type="predicted"/>
<keyword evidence="5" id="KW-1185">Reference proteome</keyword>
<feature type="domain" description="DUF1707" evidence="3">
    <location>
        <begin position="8"/>
        <end position="58"/>
    </location>
</feature>
<accession>A0A918XFW7</accession>
<comment type="caution">
    <text evidence="4">The sequence shown here is derived from an EMBL/GenBank/DDBJ whole genome shotgun (WGS) entry which is preliminary data.</text>
</comment>
<dbReference type="InterPro" id="IPR012551">
    <property type="entry name" value="DUF1707_SHOCT-like"/>
</dbReference>